<organism evidence="2 3">
    <name type="scientific">Araneus ventricosus</name>
    <name type="common">Orbweaver spider</name>
    <name type="synonym">Epeira ventricosa</name>
    <dbReference type="NCBI Taxonomy" id="182803"/>
    <lineage>
        <taxon>Eukaryota</taxon>
        <taxon>Metazoa</taxon>
        <taxon>Ecdysozoa</taxon>
        <taxon>Arthropoda</taxon>
        <taxon>Chelicerata</taxon>
        <taxon>Arachnida</taxon>
        <taxon>Araneae</taxon>
        <taxon>Araneomorphae</taxon>
        <taxon>Entelegynae</taxon>
        <taxon>Araneoidea</taxon>
        <taxon>Araneidae</taxon>
        <taxon>Araneus</taxon>
    </lineage>
</organism>
<comment type="caution">
    <text evidence="2">The sequence shown here is derived from an EMBL/GenBank/DDBJ whole genome shotgun (WGS) entry which is preliminary data.</text>
</comment>
<reference evidence="2 3" key="1">
    <citation type="journal article" date="2019" name="Sci. Rep.">
        <title>Orb-weaving spider Araneus ventricosus genome elucidates the spidroin gene catalogue.</title>
        <authorList>
            <person name="Kono N."/>
            <person name="Nakamura H."/>
            <person name="Ohtoshi R."/>
            <person name="Moran D.A.P."/>
            <person name="Shinohara A."/>
            <person name="Yoshida Y."/>
            <person name="Fujiwara M."/>
            <person name="Mori M."/>
            <person name="Tomita M."/>
            <person name="Arakawa K."/>
        </authorList>
    </citation>
    <scope>NUCLEOTIDE SEQUENCE [LARGE SCALE GENOMIC DNA]</scope>
</reference>
<accession>A0A4Y2MA39</accession>
<sequence length="158" mass="17810">MLRSSAFRFASLITKNETGTSTFLISKCSYSKSSEEARVERMFNDQQSSYYTAKDVEFCPGRAKEIMQNNVEETSEQVAGNEPVKKTDSTSTQAEEEHMKAYRADNSVSLYSVMQSNVPEPFNTKDKAPTNLNMPGGSSTRDYKYLSGKMQTTHHSRQ</sequence>
<gene>
    <name evidence="2" type="ORF">AVEN_49879_1</name>
</gene>
<evidence type="ECO:0000256" key="1">
    <source>
        <dbReference type="SAM" id="MobiDB-lite"/>
    </source>
</evidence>
<dbReference type="EMBL" id="BGPR01006971">
    <property type="protein sequence ID" value="GBN23260.1"/>
    <property type="molecule type" value="Genomic_DNA"/>
</dbReference>
<feature type="compositionally biased region" description="Polar residues" evidence="1">
    <location>
        <begin position="130"/>
        <end position="140"/>
    </location>
</feature>
<dbReference type="OrthoDB" id="426386at2759"/>
<feature type="region of interest" description="Disordered" evidence="1">
    <location>
        <begin position="72"/>
        <end position="97"/>
    </location>
</feature>
<evidence type="ECO:0000313" key="3">
    <source>
        <dbReference type="Proteomes" id="UP000499080"/>
    </source>
</evidence>
<dbReference type="AlphaFoldDB" id="A0A4Y2MA39"/>
<protein>
    <submittedName>
        <fullName evidence="2">Uncharacterized protein</fullName>
    </submittedName>
</protein>
<proteinExistence type="predicted"/>
<feature type="region of interest" description="Disordered" evidence="1">
    <location>
        <begin position="119"/>
        <end position="158"/>
    </location>
</feature>
<evidence type="ECO:0000313" key="2">
    <source>
        <dbReference type="EMBL" id="GBN23260.1"/>
    </source>
</evidence>
<keyword evidence="3" id="KW-1185">Reference proteome</keyword>
<name>A0A4Y2MA39_ARAVE</name>
<dbReference type="Proteomes" id="UP000499080">
    <property type="component" value="Unassembled WGS sequence"/>
</dbReference>